<dbReference type="InterPro" id="IPR037873">
    <property type="entry name" value="BamE-like"/>
</dbReference>
<keyword evidence="1" id="KW-0732">Signal</keyword>
<evidence type="ECO:0000256" key="1">
    <source>
        <dbReference type="ARBA" id="ARBA00022729"/>
    </source>
</evidence>
<evidence type="ECO:0000313" key="4">
    <source>
        <dbReference type="Proteomes" id="UP000297065"/>
    </source>
</evidence>
<keyword evidence="2" id="KW-1133">Transmembrane helix</keyword>
<dbReference type="RefSeq" id="WP_136398703.1">
    <property type="nucleotide sequence ID" value="NZ_CP036295.1"/>
</dbReference>
<dbReference type="EMBL" id="CP036295">
    <property type="protein sequence ID" value="QCC84454.1"/>
    <property type="molecule type" value="Genomic_DNA"/>
</dbReference>
<feature type="transmembrane region" description="Helical" evidence="2">
    <location>
        <begin position="64"/>
        <end position="85"/>
    </location>
</feature>
<reference evidence="3 4" key="1">
    <citation type="submission" date="2019-02" db="EMBL/GenBank/DDBJ databases">
        <title>Complete Genome Sequence of Desulfovibrio desulfuricans IC1, a Sulfonate Utilizing Anaerobe.</title>
        <authorList>
            <person name="Day L.A."/>
            <person name="De Leon K.B."/>
            <person name="Wall J.D."/>
        </authorList>
    </citation>
    <scope>NUCLEOTIDE SEQUENCE [LARGE SCALE GENOMIC DNA]</scope>
    <source>
        <strain evidence="3 4">IC1</strain>
    </source>
</reference>
<evidence type="ECO:0000313" key="3">
    <source>
        <dbReference type="EMBL" id="QCC84454.1"/>
    </source>
</evidence>
<gene>
    <name evidence="3" type="ORF">DDIC_00875</name>
</gene>
<organism evidence="3 4">
    <name type="scientific">Desulfovibrio desulfuricans</name>
    <dbReference type="NCBI Taxonomy" id="876"/>
    <lineage>
        <taxon>Bacteria</taxon>
        <taxon>Pseudomonadati</taxon>
        <taxon>Thermodesulfobacteriota</taxon>
        <taxon>Desulfovibrionia</taxon>
        <taxon>Desulfovibrionales</taxon>
        <taxon>Desulfovibrionaceae</taxon>
        <taxon>Desulfovibrio</taxon>
    </lineage>
</organism>
<feature type="transmembrane region" description="Helical" evidence="2">
    <location>
        <begin position="25"/>
        <end position="43"/>
    </location>
</feature>
<name>A0A4P7UIB2_DESDE</name>
<keyword evidence="2" id="KW-0472">Membrane</keyword>
<dbReference type="Proteomes" id="UP000297065">
    <property type="component" value="Chromosome"/>
</dbReference>
<accession>A0A4P7UIB2</accession>
<protein>
    <submittedName>
        <fullName evidence="3">Uncharacterized protein</fullName>
    </submittedName>
</protein>
<evidence type="ECO:0000256" key="2">
    <source>
        <dbReference type="SAM" id="Phobius"/>
    </source>
</evidence>
<proteinExistence type="predicted"/>
<dbReference type="AlphaFoldDB" id="A0A4P7UIB2"/>
<keyword evidence="2" id="KW-0812">Transmembrane</keyword>
<sequence length="202" mass="23135">MYTEYLNFWGELKAFMWQNDYFSKFFSMTSVLSLLVWTVTAIYKSFISKGREGLIKTWCSAREAWIVIAIIMVPLYSVAILYGALSVRCQRDSFKKIDIGMDYHDVVSILGGPDVNSKNGVIENTGQNAILALEQFSNDLARKIATNDYRTANRRKDSHSSKSLEWSTPFFPFKISIQFIDDKVSNKFREHVVNGGEILIVK</sequence>
<dbReference type="Gene3D" id="3.30.1450.10">
    <property type="match status" value="1"/>
</dbReference>